<dbReference type="SUPFAM" id="SSF57783">
    <property type="entry name" value="Zinc beta-ribbon"/>
    <property type="match status" value="1"/>
</dbReference>
<feature type="region of interest" description="Disordered" evidence="1">
    <location>
        <begin position="1"/>
        <end position="78"/>
    </location>
</feature>
<feature type="compositionally biased region" description="Basic and acidic residues" evidence="1">
    <location>
        <begin position="66"/>
        <end position="78"/>
    </location>
</feature>
<organism evidence="2">
    <name type="scientific">Pedococcus sp. KACC 23699</name>
    <dbReference type="NCBI Taxonomy" id="3149228"/>
    <lineage>
        <taxon>Bacteria</taxon>
        <taxon>Bacillati</taxon>
        <taxon>Actinomycetota</taxon>
        <taxon>Actinomycetes</taxon>
        <taxon>Micrococcales</taxon>
        <taxon>Intrasporangiaceae</taxon>
        <taxon>Pedococcus</taxon>
    </lineage>
</organism>
<dbReference type="AlphaFoldDB" id="A0AAU7JWH1"/>
<gene>
    <name evidence="2" type="ORF">ABEG17_05295</name>
</gene>
<accession>A0AAU7JWH1</accession>
<sequence length="106" mass="11406">MTPNRSSVPENRGQGAHPQPDSSMSWGERQSESEDVSRARSRPGADDGLVRCPSCGSEKTTLVRPANREADNSIRRDNPGFTCFACGTGWTVTIAGDHDPEQSSSN</sequence>
<reference evidence="2" key="1">
    <citation type="submission" date="2024-05" db="EMBL/GenBank/DDBJ databases">
        <authorList>
            <person name="Kim S."/>
            <person name="Heo J."/>
            <person name="Choi H."/>
            <person name="Choi Y."/>
            <person name="Kwon S.-W."/>
            <person name="Kim Y."/>
        </authorList>
    </citation>
    <scope>NUCLEOTIDE SEQUENCE</scope>
    <source>
        <strain evidence="2">KACC 23699</strain>
    </source>
</reference>
<feature type="compositionally biased region" description="Basic and acidic residues" evidence="1">
    <location>
        <begin position="29"/>
        <end position="49"/>
    </location>
</feature>
<name>A0AAU7JWH1_9MICO</name>
<protein>
    <recommendedName>
        <fullName evidence="3">Small CPxCG-related zinc finger protein</fullName>
    </recommendedName>
</protein>
<evidence type="ECO:0000313" key="2">
    <source>
        <dbReference type="EMBL" id="XBO44761.1"/>
    </source>
</evidence>
<proteinExistence type="predicted"/>
<dbReference type="EMBL" id="CP157483">
    <property type="protein sequence ID" value="XBO44761.1"/>
    <property type="molecule type" value="Genomic_DNA"/>
</dbReference>
<evidence type="ECO:0008006" key="3">
    <source>
        <dbReference type="Google" id="ProtNLM"/>
    </source>
</evidence>
<dbReference type="RefSeq" id="WP_406832245.1">
    <property type="nucleotide sequence ID" value="NZ_CP157483.1"/>
</dbReference>
<evidence type="ECO:0000256" key="1">
    <source>
        <dbReference type="SAM" id="MobiDB-lite"/>
    </source>
</evidence>